<comment type="caution">
    <text evidence="1">The sequence shown here is derived from an EMBL/GenBank/DDBJ whole genome shotgun (WGS) entry which is preliminary data.</text>
</comment>
<evidence type="ECO:0000313" key="2">
    <source>
        <dbReference type="Proteomes" id="UP001054945"/>
    </source>
</evidence>
<sequence length="120" mass="13937">MGSKTKKKSVYYFPHVVMHAYLTEKRITQVQYIGSGDLTRRFPNFSRELIKWFPGFSSSAAHCVELGFQRSYLPLPSTLLTRLSPGSWSNWERLIYLRGFYEIRTPPSLGAKEGKGMRLW</sequence>
<organism evidence="1 2">
    <name type="scientific">Caerostris extrusa</name>
    <name type="common">Bark spider</name>
    <name type="synonym">Caerostris bankana</name>
    <dbReference type="NCBI Taxonomy" id="172846"/>
    <lineage>
        <taxon>Eukaryota</taxon>
        <taxon>Metazoa</taxon>
        <taxon>Ecdysozoa</taxon>
        <taxon>Arthropoda</taxon>
        <taxon>Chelicerata</taxon>
        <taxon>Arachnida</taxon>
        <taxon>Araneae</taxon>
        <taxon>Araneomorphae</taxon>
        <taxon>Entelegynae</taxon>
        <taxon>Araneoidea</taxon>
        <taxon>Araneidae</taxon>
        <taxon>Caerostris</taxon>
    </lineage>
</organism>
<name>A0AAV4WXY2_CAEEX</name>
<dbReference type="EMBL" id="BPLR01016838">
    <property type="protein sequence ID" value="GIY86731.1"/>
    <property type="molecule type" value="Genomic_DNA"/>
</dbReference>
<proteinExistence type="predicted"/>
<reference evidence="1 2" key="1">
    <citation type="submission" date="2021-06" db="EMBL/GenBank/DDBJ databases">
        <title>Caerostris extrusa draft genome.</title>
        <authorList>
            <person name="Kono N."/>
            <person name="Arakawa K."/>
        </authorList>
    </citation>
    <scope>NUCLEOTIDE SEQUENCE [LARGE SCALE GENOMIC DNA]</scope>
</reference>
<dbReference type="AlphaFoldDB" id="A0AAV4WXY2"/>
<dbReference type="Proteomes" id="UP001054945">
    <property type="component" value="Unassembled WGS sequence"/>
</dbReference>
<keyword evidence="2" id="KW-1185">Reference proteome</keyword>
<gene>
    <name evidence="1" type="ORF">CEXT_434341</name>
</gene>
<accession>A0AAV4WXY2</accession>
<protein>
    <submittedName>
        <fullName evidence="1">Uncharacterized protein</fullName>
    </submittedName>
</protein>
<evidence type="ECO:0000313" key="1">
    <source>
        <dbReference type="EMBL" id="GIY86731.1"/>
    </source>
</evidence>